<reference evidence="8" key="1">
    <citation type="submission" date="2021-04" db="EMBL/GenBank/DDBJ databases">
        <title>The complete genome sequence of Caulobacter sp. S6.</title>
        <authorList>
            <person name="Tang Y."/>
            <person name="Ouyang W."/>
            <person name="Liu Q."/>
            <person name="Huang B."/>
            <person name="Guo Z."/>
            <person name="Lei P."/>
        </authorList>
    </citation>
    <scope>NUCLEOTIDE SEQUENCE</scope>
    <source>
        <strain evidence="8">S6</strain>
    </source>
</reference>
<evidence type="ECO:0000313" key="8">
    <source>
        <dbReference type="EMBL" id="QUD87238.1"/>
    </source>
</evidence>
<keyword evidence="3" id="KW-1003">Cell membrane</keyword>
<keyword evidence="2" id="KW-0813">Transport</keyword>
<evidence type="ECO:0000256" key="7">
    <source>
        <dbReference type="SAM" id="Phobius"/>
    </source>
</evidence>
<evidence type="ECO:0000256" key="5">
    <source>
        <dbReference type="ARBA" id="ARBA00022989"/>
    </source>
</evidence>
<evidence type="ECO:0000313" key="9">
    <source>
        <dbReference type="Proteomes" id="UP000676409"/>
    </source>
</evidence>
<evidence type="ECO:0000256" key="1">
    <source>
        <dbReference type="ARBA" id="ARBA00004651"/>
    </source>
</evidence>
<dbReference type="PANTHER" id="PTHR23513:SF9">
    <property type="entry name" value="ENTEROBACTIN EXPORTER ENTS"/>
    <property type="match status" value="1"/>
</dbReference>
<evidence type="ECO:0000256" key="4">
    <source>
        <dbReference type="ARBA" id="ARBA00022692"/>
    </source>
</evidence>
<organism evidence="8 9">
    <name type="scientific">Phenylobacterium montanum</name>
    <dbReference type="NCBI Taxonomy" id="2823693"/>
    <lineage>
        <taxon>Bacteria</taxon>
        <taxon>Pseudomonadati</taxon>
        <taxon>Pseudomonadota</taxon>
        <taxon>Alphaproteobacteria</taxon>
        <taxon>Caulobacterales</taxon>
        <taxon>Caulobacteraceae</taxon>
        <taxon>Phenylobacterium</taxon>
    </lineage>
</organism>
<dbReference type="PANTHER" id="PTHR23513">
    <property type="entry name" value="INTEGRAL MEMBRANE EFFLUX PROTEIN-RELATED"/>
    <property type="match status" value="1"/>
</dbReference>
<dbReference type="KEGG" id="caul:KCG34_19615"/>
<feature type="transmembrane region" description="Helical" evidence="7">
    <location>
        <begin position="92"/>
        <end position="114"/>
    </location>
</feature>
<dbReference type="GO" id="GO:0005886">
    <property type="term" value="C:plasma membrane"/>
    <property type="evidence" value="ECO:0007669"/>
    <property type="project" value="UniProtKB-SubCell"/>
</dbReference>
<gene>
    <name evidence="8" type="ORF">KCG34_19615</name>
</gene>
<evidence type="ECO:0000256" key="6">
    <source>
        <dbReference type="ARBA" id="ARBA00023136"/>
    </source>
</evidence>
<keyword evidence="5 7" id="KW-1133">Transmembrane helix</keyword>
<dbReference type="Gene3D" id="1.20.1250.20">
    <property type="entry name" value="MFS general substrate transporter like domains"/>
    <property type="match status" value="1"/>
</dbReference>
<dbReference type="Pfam" id="PF05977">
    <property type="entry name" value="MFS_3"/>
    <property type="match status" value="1"/>
</dbReference>
<feature type="transmembrane region" description="Helical" evidence="7">
    <location>
        <begin position="184"/>
        <end position="204"/>
    </location>
</feature>
<dbReference type="Proteomes" id="UP000676409">
    <property type="component" value="Chromosome"/>
</dbReference>
<evidence type="ECO:0000256" key="3">
    <source>
        <dbReference type="ARBA" id="ARBA00022475"/>
    </source>
</evidence>
<evidence type="ECO:0000256" key="2">
    <source>
        <dbReference type="ARBA" id="ARBA00022448"/>
    </source>
</evidence>
<sequence length="417" mass="42687">MASPASDLAAGAPSLVRQSAFLRLWAARFMGVLAGQIQGVTIAWLIYALARAHADVKHASFAVGMVGLAQFLPLSLLTLTAGEMADRRDRKAIVAACIAGQALTAAAFAAVSFARIGALWPIYALAAAFGCARAFLAPATTALAPMLVPRELLPKAIAWNSLSMQAASITGPAIGGLICAVSPTAAFVVAVALYGLSCLAALTIRGETRPVAQPGSRWALVKEGLTYIWTSRVVIGAISLDLFAVLLGGATALLPVFARDVLQVGAQGFGLLRAGPSIGAAAVALVLAARPIRRHAGAFMFAGVAVYGAATVVFALSKLFALSIAALVVLGGADMLSVYVRQTLVQIVTPDPMRGRVAAVSTLFISASNELGEFESGVAARLLGPIGAALFGGLGALAVTGLWSALFPTLRKADRLT</sequence>
<name>A0A975FXE8_9CAUL</name>
<dbReference type="SUPFAM" id="SSF103473">
    <property type="entry name" value="MFS general substrate transporter"/>
    <property type="match status" value="1"/>
</dbReference>
<feature type="transmembrane region" description="Helical" evidence="7">
    <location>
        <begin position="59"/>
        <end position="80"/>
    </location>
</feature>
<comment type="subcellular location">
    <subcellularLocation>
        <location evidence="1">Cell membrane</location>
        <topology evidence="1">Multi-pass membrane protein</topology>
    </subcellularLocation>
</comment>
<keyword evidence="4 7" id="KW-0812">Transmembrane</keyword>
<feature type="transmembrane region" description="Helical" evidence="7">
    <location>
        <begin position="383"/>
        <end position="407"/>
    </location>
</feature>
<dbReference type="InterPro" id="IPR036259">
    <property type="entry name" value="MFS_trans_sf"/>
</dbReference>
<dbReference type="CDD" id="cd06173">
    <property type="entry name" value="MFS_MefA_like"/>
    <property type="match status" value="1"/>
</dbReference>
<protein>
    <submittedName>
        <fullName evidence="8">MFS transporter</fullName>
    </submittedName>
</protein>
<dbReference type="InterPro" id="IPR010290">
    <property type="entry name" value="TM_effector"/>
</dbReference>
<feature type="transmembrane region" description="Helical" evidence="7">
    <location>
        <begin position="25"/>
        <end position="47"/>
    </location>
</feature>
<proteinExistence type="predicted"/>
<dbReference type="AlphaFoldDB" id="A0A975FXE8"/>
<dbReference type="EMBL" id="CP073078">
    <property type="protein sequence ID" value="QUD87238.1"/>
    <property type="molecule type" value="Genomic_DNA"/>
</dbReference>
<keyword evidence="9" id="KW-1185">Reference proteome</keyword>
<accession>A0A975FXE8</accession>
<feature type="transmembrane region" description="Helical" evidence="7">
    <location>
        <begin position="270"/>
        <end position="289"/>
    </location>
</feature>
<feature type="transmembrane region" description="Helical" evidence="7">
    <location>
        <begin position="225"/>
        <end position="258"/>
    </location>
</feature>
<feature type="transmembrane region" description="Helical" evidence="7">
    <location>
        <begin position="296"/>
        <end position="316"/>
    </location>
</feature>
<keyword evidence="6 7" id="KW-0472">Membrane</keyword>
<dbReference type="RefSeq" id="WP_211937290.1">
    <property type="nucleotide sequence ID" value="NZ_CP073078.1"/>
</dbReference>
<feature type="transmembrane region" description="Helical" evidence="7">
    <location>
        <begin position="120"/>
        <end position="144"/>
    </location>
</feature>